<dbReference type="EMBL" id="FQZN01000027">
    <property type="protein sequence ID" value="SHJ42304.1"/>
    <property type="molecule type" value="Genomic_DNA"/>
</dbReference>
<dbReference type="eggNOG" id="ENOG50315H1">
    <property type="taxonomic scope" value="Bacteria"/>
</dbReference>
<reference evidence="3" key="1">
    <citation type="submission" date="2016-11" db="EMBL/GenBank/DDBJ databases">
        <authorList>
            <person name="Varghese N."/>
            <person name="Submissions S."/>
        </authorList>
    </citation>
    <scope>NUCLEOTIDE SEQUENCE [LARGE SCALE GENOMIC DNA]</scope>
    <source>
        <strain evidence="3">DSM 26884</strain>
    </source>
</reference>
<feature type="chain" id="PRO_5009918621" description="Heparinase II/III-like protein" evidence="1">
    <location>
        <begin position="25"/>
        <end position="634"/>
    </location>
</feature>
<keyword evidence="3" id="KW-1185">Reference proteome</keyword>
<dbReference type="RefSeq" id="WP_025831766.1">
    <property type="nucleotide sequence ID" value="NZ_FQZN01000027.1"/>
</dbReference>
<evidence type="ECO:0000313" key="3">
    <source>
        <dbReference type="Proteomes" id="UP000184192"/>
    </source>
</evidence>
<sequence length="634" mass="73495">MKNLSYHRIICLLAGIFLTSAGHAQITVIHGSTYEERSHSLVDQMLQAQPAVNGNIKYVSPFYFARLWRDHEKETAIKRLSEMYQYQLEHTEAFYNSGSDMDFFAHATMHGYMLTKEKMPDSLRQKIKDFMKIGKYTRDNGTLNMKLMHQTSGLLCAEEWPDFVDADGKNALQLKEFLHDRIIHTLKHFITQNCPESDAFTYLGTNLQYVRMLAEFSKDEDIRSNALNTYHHMIAQLLLPWNQGLYCANPPRCKGWKNLYTGNLSTGVQLVQLTWLFYGSPDERIIYREAANKDNFGCFNFWLAYQRNVKPLPFLQSLNKTKSYPYDFEALRIDSKHYSCRYTYQNHNYGLSTQTIEAFPDKLKDFQYTYAFKETKNIHLVWQSGCSEASVFSVCHDNPERPQIYQSNSNKLGYGENPYHRVFGYGKSAIGIYNVAESYMNLPVFYQMYVPFSRKGIKKRIVKKINGLSWILCHTGSMMFAFATPEDWTFETSGGKYDIKEHDVLILKDKKCRRGSWVLETTEITERYKDAQGNLKAELEKFASDIQQKVKFTRSAGYETSNTPGISYTNLQGNTLELTFFSPETAYNGQYKLNGTPRKLNTEYISKSKYMEQKAGSNILLFHTPEGTKSLKME</sequence>
<evidence type="ECO:0008006" key="4">
    <source>
        <dbReference type="Google" id="ProtNLM"/>
    </source>
</evidence>
<gene>
    <name evidence="2" type="ORF">SAMN05444350_12715</name>
</gene>
<evidence type="ECO:0000256" key="1">
    <source>
        <dbReference type="SAM" id="SignalP"/>
    </source>
</evidence>
<accession>A0A1M6J6E7</accession>
<evidence type="ECO:0000313" key="2">
    <source>
        <dbReference type="EMBL" id="SHJ42304.1"/>
    </source>
</evidence>
<dbReference type="AlphaFoldDB" id="A0A1M6J6E7"/>
<proteinExistence type="predicted"/>
<name>A0A1M6J6E7_9BACE</name>
<dbReference type="GeneID" id="92713799"/>
<feature type="signal peptide" evidence="1">
    <location>
        <begin position="1"/>
        <end position="24"/>
    </location>
</feature>
<dbReference type="Proteomes" id="UP000184192">
    <property type="component" value="Unassembled WGS sequence"/>
</dbReference>
<protein>
    <recommendedName>
        <fullName evidence="4">Heparinase II/III-like protein</fullName>
    </recommendedName>
</protein>
<keyword evidence="1" id="KW-0732">Signal</keyword>
<organism evidence="2 3">
    <name type="scientific">Bacteroides stercorirosoris</name>
    <dbReference type="NCBI Taxonomy" id="871324"/>
    <lineage>
        <taxon>Bacteria</taxon>
        <taxon>Pseudomonadati</taxon>
        <taxon>Bacteroidota</taxon>
        <taxon>Bacteroidia</taxon>
        <taxon>Bacteroidales</taxon>
        <taxon>Bacteroidaceae</taxon>
        <taxon>Bacteroides</taxon>
    </lineage>
</organism>